<reference evidence="1" key="1">
    <citation type="journal article" date="2015" name="Nature">
        <title>Complex archaea that bridge the gap between prokaryotes and eukaryotes.</title>
        <authorList>
            <person name="Spang A."/>
            <person name="Saw J.H."/>
            <person name="Jorgensen S.L."/>
            <person name="Zaremba-Niedzwiedzka K."/>
            <person name="Martijn J."/>
            <person name="Lind A.E."/>
            <person name="van Eijk R."/>
            <person name="Schleper C."/>
            <person name="Guy L."/>
            <person name="Ettema T.J."/>
        </authorList>
    </citation>
    <scope>NUCLEOTIDE SEQUENCE</scope>
</reference>
<gene>
    <name evidence="1" type="ORF">LCGC14_2176140</name>
</gene>
<comment type="caution">
    <text evidence="1">The sequence shown here is derived from an EMBL/GenBank/DDBJ whole genome shotgun (WGS) entry which is preliminary data.</text>
</comment>
<proteinExistence type="predicted"/>
<evidence type="ECO:0000313" key="1">
    <source>
        <dbReference type="EMBL" id="KKL63333.1"/>
    </source>
</evidence>
<dbReference type="AlphaFoldDB" id="A0A0F9DNL6"/>
<name>A0A0F9DNL6_9ZZZZ</name>
<sequence>MTTAQQRTRLIKSRLEEAIAELDGITGRVSEDEYAIERVRTGIENALFWTDASDWSVKSNRGAQEFYIEGRP</sequence>
<dbReference type="EMBL" id="LAZR01028207">
    <property type="protein sequence ID" value="KKL63333.1"/>
    <property type="molecule type" value="Genomic_DNA"/>
</dbReference>
<organism evidence="1">
    <name type="scientific">marine sediment metagenome</name>
    <dbReference type="NCBI Taxonomy" id="412755"/>
    <lineage>
        <taxon>unclassified sequences</taxon>
        <taxon>metagenomes</taxon>
        <taxon>ecological metagenomes</taxon>
    </lineage>
</organism>
<protein>
    <submittedName>
        <fullName evidence="1">Uncharacterized protein</fullName>
    </submittedName>
</protein>
<accession>A0A0F9DNL6</accession>